<keyword evidence="6" id="KW-1185">Reference proteome</keyword>
<evidence type="ECO:0000256" key="2">
    <source>
        <dbReference type="ARBA" id="ARBA00023015"/>
    </source>
</evidence>
<dbReference type="SUPFAM" id="SSF50104">
    <property type="entry name" value="Translation proteins SH3-like domain"/>
    <property type="match status" value="1"/>
</dbReference>
<dbReference type="PANTHER" id="PTHR30265:SF4">
    <property type="entry name" value="KOW MOTIF FAMILY PROTEIN, EXPRESSED"/>
    <property type="match status" value="1"/>
</dbReference>
<dbReference type="InterPro" id="IPR036735">
    <property type="entry name" value="NGN_dom_sf"/>
</dbReference>
<gene>
    <name evidence="7" type="primary">LOC104745082</name>
</gene>
<dbReference type="CDD" id="cd06091">
    <property type="entry name" value="KOW_NusG"/>
    <property type="match status" value="1"/>
</dbReference>
<evidence type="ECO:0000313" key="6">
    <source>
        <dbReference type="Proteomes" id="UP000694864"/>
    </source>
</evidence>
<evidence type="ECO:0000259" key="5">
    <source>
        <dbReference type="SMART" id="SM00738"/>
    </source>
</evidence>
<dbReference type="Gene3D" id="3.30.70.940">
    <property type="entry name" value="NusG, N-terminal domain"/>
    <property type="match status" value="1"/>
</dbReference>
<keyword evidence="3" id="KW-0804">Transcription</keyword>
<evidence type="ECO:0000256" key="1">
    <source>
        <dbReference type="ARBA" id="ARBA00022814"/>
    </source>
</evidence>
<evidence type="ECO:0000313" key="7">
    <source>
        <dbReference type="RefSeq" id="XP_010464559.1"/>
    </source>
</evidence>
<dbReference type="PROSITE" id="PS51257">
    <property type="entry name" value="PROKAR_LIPOPROTEIN"/>
    <property type="match status" value="1"/>
</dbReference>
<dbReference type="SUPFAM" id="SSF82679">
    <property type="entry name" value="N-utilization substance G protein NusG, N-terminal domain"/>
    <property type="match status" value="1"/>
</dbReference>
<protein>
    <submittedName>
        <fullName evidence="7">Uncharacterized protein LOC104745082</fullName>
    </submittedName>
</protein>
<dbReference type="InterPro" id="IPR006645">
    <property type="entry name" value="NGN-like_dom"/>
</dbReference>
<name>A0ABM0W1Z3_CAMSA</name>
<dbReference type="InterPro" id="IPR043425">
    <property type="entry name" value="NusG-like"/>
</dbReference>
<dbReference type="Proteomes" id="UP000694864">
    <property type="component" value="Chromosome 15"/>
</dbReference>
<accession>A0ABM0W1Z3</accession>
<dbReference type="GeneID" id="104745082"/>
<dbReference type="SMART" id="SM00738">
    <property type="entry name" value="NGN"/>
    <property type="match status" value="1"/>
</dbReference>
<dbReference type="CDD" id="cd09890">
    <property type="entry name" value="NGN_plant"/>
    <property type="match status" value="1"/>
</dbReference>
<dbReference type="InterPro" id="IPR008991">
    <property type="entry name" value="Translation_prot_SH3-like_sf"/>
</dbReference>
<reference evidence="7" key="2">
    <citation type="submission" date="2025-08" db="UniProtKB">
        <authorList>
            <consortium name="RefSeq"/>
        </authorList>
    </citation>
    <scope>IDENTIFICATION</scope>
    <source>
        <tissue evidence="7">Leaf</tissue>
    </source>
</reference>
<dbReference type="PANTHER" id="PTHR30265">
    <property type="entry name" value="RHO-INTERACTING TRANSCRIPTION TERMINATION FACTOR NUSG"/>
    <property type="match status" value="1"/>
</dbReference>
<sequence length="332" mass="37195">MMKLQGGLLQWNRSSLIPSIYTPVNTTQFSISACVIEGNHQLTAKERRQLRNERRESKSGYSWREEVEEKLIQKPTKRYATWTEELNLDTLAESGPQWWVVRVSRLRGHETAQILARALARQFPEMEFTVYAPSVQVKRKLKNGSISVKPKPVFPGCIFIRCILNKEIHDSIREVDGVGGFIGSKVGNTKRQINKPRPVDDSDLEAIFKQAKEEQEKADSEFEAAERAEEEASLLASQKLAASNPDVVESVAESKPKRAPRKATLATETKGKKKKLAAGSTVRVLSGTFAEFVGNLKKLNRKTAKATVGFSLFGKETLVEIDINELVPEIQS</sequence>
<evidence type="ECO:0000256" key="4">
    <source>
        <dbReference type="SAM" id="MobiDB-lite"/>
    </source>
</evidence>
<dbReference type="InterPro" id="IPR014722">
    <property type="entry name" value="Rib_uL2_dom2"/>
</dbReference>
<dbReference type="RefSeq" id="XP_010464559.1">
    <property type="nucleotide sequence ID" value="XM_010466257.1"/>
</dbReference>
<proteinExistence type="predicted"/>
<feature type="region of interest" description="Disordered" evidence="4">
    <location>
        <begin position="250"/>
        <end position="271"/>
    </location>
</feature>
<evidence type="ECO:0000256" key="3">
    <source>
        <dbReference type="ARBA" id="ARBA00023163"/>
    </source>
</evidence>
<keyword evidence="1" id="KW-0889">Transcription antitermination</keyword>
<dbReference type="Gene3D" id="2.30.30.30">
    <property type="match status" value="1"/>
</dbReference>
<reference evidence="6" key="1">
    <citation type="journal article" date="2014" name="Nat. Commun.">
        <title>The emerging biofuel crop Camelina sativa retains a highly undifferentiated hexaploid genome structure.</title>
        <authorList>
            <person name="Kagale S."/>
            <person name="Koh C."/>
            <person name="Nixon J."/>
            <person name="Bollina V."/>
            <person name="Clarke W.E."/>
            <person name="Tuteja R."/>
            <person name="Spillane C."/>
            <person name="Robinson S.J."/>
            <person name="Links M.G."/>
            <person name="Clarke C."/>
            <person name="Higgins E.E."/>
            <person name="Huebert T."/>
            <person name="Sharpe A.G."/>
            <person name="Parkin I.A."/>
        </authorList>
    </citation>
    <scope>NUCLEOTIDE SEQUENCE [LARGE SCALE GENOMIC DNA]</scope>
    <source>
        <strain evidence="6">cv. DH55</strain>
    </source>
</reference>
<keyword evidence="2" id="KW-0805">Transcription regulation</keyword>
<feature type="domain" description="NusG-like N-terminal" evidence="5">
    <location>
        <begin position="95"/>
        <end position="211"/>
    </location>
</feature>
<organism evidence="6 7">
    <name type="scientific">Camelina sativa</name>
    <name type="common">False flax</name>
    <name type="synonym">Myagrum sativum</name>
    <dbReference type="NCBI Taxonomy" id="90675"/>
    <lineage>
        <taxon>Eukaryota</taxon>
        <taxon>Viridiplantae</taxon>
        <taxon>Streptophyta</taxon>
        <taxon>Embryophyta</taxon>
        <taxon>Tracheophyta</taxon>
        <taxon>Spermatophyta</taxon>
        <taxon>Magnoliopsida</taxon>
        <taxon>eudicotyledons</taxon>
        <taxon>Gunneridae</taxon>
        <taxon>Pentapetalae</taxon>
        <taxon>rosids</taxon>
        <taxon>malvids</taxon>
        <taxon>Brassicales</taxon>
        <taxon>Brassicaceae</taxon>
        <taxon>Camelineae</taxon>
        <taxon>Camelina</taxon>
    </lineage>
</organism>
<dbReference type="Pfam" id="PF02357">
    <property type="entry name" value="NusG"/>
    <property type="match status" value="1"/>
</dbReference>